<sequence length="126" mass="14520">MNLYKYKKYSELLHSDKFTIQRYIEIENEDGSTGEGLDPNPVLIDIPCRISKVKLDEHNINIEDSNNKNIKLKIFCSPDVDVKKGDYIIAKRIINENEVQTIKAIASEPFIYNINQEFILLESGEA</sequence>
<dbReference type="AlphaFoldDB" id="A0A8H9R012"/>
<evidence type="ECO:0000313" key="1">
    <source>
        <dbReference type="EMBL" id="HAT4309277.1"/>
    </source>
</evidence>
<gene>
    <name evidence="1" type="ORF">I9080_003127</name>
</gene>
<name>A0A8H9R012_CLOPF</name>
<organism evidence="1">
    <name type="scientific">Clostridium perfringens</name>
    <dbReference type="NCBI Taxonomy" id="1502"/>
    <lineage>
        <taxon>Bacteria</taxon>
        <taxon>Bacillati</taxon>
        <taxon>Bacillota</taxon>
        <taxon>Clostridia</taxon>
        <taxon>Eubacteriales</taxon>
        <taxon>Clostridiaceae</taxon>
        <taxon>Clostridium</taxon>
    </lineage>
</organism>
<dbReference type="Proteomes" id="UP000859547">
    <property type="component" value="Unassembled WGS sequence"/>
</dbReference>
<dbReference type="EMBL" id="DACTCB010000028">
    <property type="protein sequence ID" value="HAT4309277.1"/>
    <property type="molecule type" value="Genomic_DNA"/>
</dbReference>
<protein>
    <recommendedName>
        <fullName evidence="2">Phage protein</fullName>
    </recommendedName>
</protein>
<reference evidence="1" key="2">
    <citation type="submission" date="2020-07" db="EMBL/GenBank/DDBJ databases">
        <authorList>
            <consortium name="NCBI Pathogen Detection Project"/>
        </authorList>
    </citation>
    <scope>NUCLEOTIDE SEQUENCE</scope>
    <source>
        <strain evidence="1">C8</strain>
    </source>
</reference>
<comment type="caution">
    <text evidence="1">The sequence shown here is derived from an EMBL/GenBank/DDBJ whole genome shotgun (WGS) entry which is preliminary data.</text>
</comment>
<reference evidence="1" key="1">
    <citation type="journal article" date="2018" name="Genome Biol.">
        <title>SKESA: strategic k-mer extension for scrupulous assemblies.</title>
        <authorList>
            <person name="Souvorov A."/>
            <person name="Agarwala R."/>
            <person name="Lipman D.J."/>
        </authorList>
    </citation>
    <scope>NUCLEOTIDE SEQUENCE</scope>
    <source>
        <strain evidence="1">C8</strain>
    </source>
</reference>
<proteinExistence type="predicted"/>
<accession>A0A8H9R012</accession>
<evidence type="ECO:0008006" key="2">
    <source>
        <dbReference type="Google" id="ProtNLM"/>
    </source>
</evidence>